<organism evidence="16 17">
    <name type="scientific">Mus spicilegus</name>
    <name type="common">Mound-building mouse</name>
    <dbReference type="NCBI Taxonomy" id="10103"/>
    <lineage>
        <taxon>Eukaryota</taxon>
        <taxon>Metazoa</taxon>
        <taxon>Chordata</taxon>
        <taxon>Craniata</taxon>
        <taxon>Vertebrata</taxon>
        <taxon>Euteleostomi</taxon>
        <taxon>Mammalia</taxon>
        <taxon>Eutheria</taxon>
        <taxon>Euarchontoglires</taxon>
        <taxon>Glires</taxon>
        <taxon>Rodentia</taxon>
        <taxon>Myomorpha</taxon>
        <taxon>Muroidea</taxon>
        <taxon>Muridae</taxon>
        <taxon>Murinae</taxon>
        <taxon>Mus</taxon>
        <taxon>Mus</taxon>
    </lineage>
</organism>
<feature type="transmembrane region" description="Helical" evidence="14">
    <location>
        <begin position="136"/>
        <end position="155"/>
    </location>
</feature>
<dbReference type="InterPro" id="IPR017452">
    <property type="entry name" value="GPCR_Rhodpsn_7TM"/>
</dbReference>
<evidence type="ECO:0000256" key="7">
    <source>
        <dbReference type="ARBA" id="ARBA00023040"/>
    </source>
</evidence>
<feature type="transmembrane region" description="Helical" evidence="14">
    <location>
        <begin position="54"/>
        <end position="82"/>
    </location>
</feature>
<evidence type="ECO:0000256" key="6">
    <source>
        <dbReference type="ARBA" id="ARBA00022989"/>
    </source>
</evidence>
<protein>
    <recommendedName>
        <fullName evidence="13">Taste receptor type 2</fullName>
    </recommendedName>
</protein>
<sequence>MQHLLKTIFVICHSTLAIILIFELIIGILGNGFMALVHCMDWVKRKKMSLVNKILTALAISRIFLLSLLLISLVIFFSYSGIPMTSRMTQVNNNVWIIVNHFSIWLSTCLSVLYFLKISNFSNSFFLYLKWRVEKVVSVTLLVSLLLLILNILLINLEISICINECQRNISCSFSSHYYAKCHRQLLSLHIIFLSVPFVLSLSTFLLLIFSLWTHHKRMQQHVQGSRDARTTAHFKALQTVIAFFLLYSIFILSVLIQIWKYELLKKNLFVVFCEVVYIAFPTFHSYILIVGDIKLRQACLPLCIIAAEIQTTLCRNFRSLKYFRLCCIF</sequence>
<evidence type="ECO:0000313" key="16">
    <source>
        <dbReference type="Ensembl" id="ENSMSIP00000000294.1"/>
    </source>
</evidence>
<keyword evidence="17" id="KW-1185">Reference proteome</keyword>
<dbReference type="InterPro" id="IPR007960">
    <property type="entry name" value="TAS2R"/>
</dbReference>
<feature type="domain" description="G-protein coupled receptors family 1 profile" evidence="15">
    <location>
        <begin position="30"/>
        <end position="257"/>
    </location>
</feature>
<feature type="transmembrane region" description="Helical" evidence="14">
    <location>
        <begin position="94"/>
        <end position="116"/>
    </location>
</feature>
<keyword evidence="6 14" id="KW-1133">Transmembrane helix</keyword>
<evidence type="ECO:0000256" key="8">
    <source>
        <dbReference type="ARBA" id="ARBA00023136"/>
    </source>
</evidence>
<dbReference type="Proteomes" id="UP000694415">
    <property type="component" value="Unplaced"/>
</dbReference>
<evidence type="ECO:0000256" key="5">
    <source>
        <dbReference type="ARBA" id="ARBA00022692"/>
    </source>
</evidence>
<dbReference type="PROSITE" id="PS50262">
    <property type="entry name" value="G_PROTEIN_RECEP_F1_2"/>
    <property type="match status" value="1"/>
</dbReference>
<dbReference type="Ensembl" id="ENSMSIT00000000391.1">
    <property type="protein sequence ID" value="ENSMSIP00000000294.1"/>
    <property type="gene ID" value="ENSMSIG00000000328.1"/>
</dbReference>
<keyword evidence="5 13" id="KW-0812">Transmembrane</keyword>
<dbReference type="GO" id="GO:0004930">
    <property type="term" value="F:G protein-coupled receptor activity"/>
    <property type="evidence" value="ECO:0007669"/>
    <property type="project" value="UniProtKB-KW"/>
</dbReference>
<evidence type="ECO:0000256" key="13">
    <source>
        <dbReference type="RuleBase" id="RU004424"/>
    </source>
</evidence>
<keyword evidence="10" id="KW-0325">Glycoprotein</keyword>
<evidence type="ECO:0000259" key="15">
    <source>
        <dbReference type="PROSITE" id="PS50262"/>
    </source>
</evidence>
<dbReference type="GO" id="GO:0033038">
    <property type="term" value="F:bitter taste receptor activity"/>
    <property type="evidence" value="ECO:0007669"/>
    <property type="project" value="InterPro"/>
</dbReference>
<dbReference type="AlphaFoldDB" id="A0A8C6G4F9"/>
<feature type="transmembrane region" description="Helical" evidence="14">
    <location>
        <begin position="269"/>
        <end position="290"/>
    </location>
</feature>
<comment type="similarity">
    <text evidence="2 12">Belongs to the G-protein coupled receptor T2R family.</text>
</comment>
<dbReference type="GeneTree" id="ENSGT01150000286975"/>
<feature type="transmembrane region" description="Helical" evidence="14">
    <location>
        <begin position="233"/>
        <end position="257"/>
    </location>
</feature>
<reference evidence="16" key="1">
    <citation type="submission" date="2025-08" db="UniProtKB">
        <authorList>
            <consortium name="Ensembl"/>
        </authorList>
    </citation>
    <scope>IDENTIFICATION</scope>
</reference>
<evidence type="ECO:0000256" key="3">
    <source>
        <dbReference type="ARBA" id="ARBA00022480"/>
    </source>
</evidence>
<dbReference type="PANTHER" id="PTHR11394">
    <property type="entry name" value="TASTE RECEPTOR TYPE 2"/>
    <property type="match status" value="1"/>
</dbReference>
<evidence type="ECO:0000256" key="12">
    <source>
        <dbReference type="RuleBase" id="RU004423"/>
    </source>
</evidence>
<proteinExistence type="inferred from homology"/>
<comment type="subcellular location">
    <subcellularLocation>
        <location evidence="1 13">Membrane</location>
        <topology evidence="1 13">Multi-pass membrane protein</topology>
    </subcellularLocation>
</comment>
<keyword evidence="8 13" id="KW-0472">Membrane</keyword>
<feature type="transmembrane region" description="Helical" evidence="14">
    <location>
        <begin position="7"/>
        <end position="34"/>
    </location>
</feature>
<dbReference type="Pfam" id="PF05296">
    <property type="entry name" value="TAS2R"/>
    <property type="match status" value="1"/>
</dbReference>
<feature type="transmembrane region" description="Helical" evidence="14">
    <location>
        <begin position="191"/>
        <end position="213"/>
    </location>
</feature>
<keyword evidence="9 13" id="KW-0675">Receptor</keyword>
<dbReference type="FunFam" id="1.20.1070.10:FF:000042">
    <property type="entry name" value="Taste receptor type 2 member 7"/>
    <property type="match status" value="1"/>
</dbReference>
<dbReference type="GO" id="GO:0016020">
    <property type="term" value="C:membrane"/>
    <property type="evidence" value="ECO:0007669"/>
    <property type="project" value="UniProtKB-SubCell"/>
</dbReference>
<keyword evidence="7 13" id="KW-0297">G-protein coupled receptor</keyword>
<evidence type="ECO:0000256" key="9">
    <source>
        <dbReference type="ARBA" id="ARBA00023170"/>
    </source>
</evidence>
<dbReference type="Gene3D" id="1.20.1070.10">
    <property type="entry name" value="Rhodopsin 7-helix transmembrane proteins"/>
    <property type="match status" value="1"/>
</dbReference>
<evidence type="ECO:0000313" key="17">
    <source>
        <dbReference type="Proteomes" id="UP000694415"/>
    </source>
</evidence>
<dbReference type="PANTHER" id="PTHR11394:SF61">
    <property type="entry name" value="TASTE RECEPTOR TYPE 2 MEMBER 117"/>
    <property type="match status" value="1"/>
</dbReference>
<dbReference type="SUPFAM" id="SSF81321">
    <property type="entry name" value="Family A G protein-coupled receptor-like"/>
    <property type="match status" value="1"/>
</dbReference>
<dbReference type="CDD" id="cd15019">
    <property type="entry name" value="7tm_TAS2R14-like"/>
    <property type="match status" value="1"/>
</dbReference>
<accession>A0A8C6G4F9</accession>
<keyword evidence="11 13" id="KW-0807">Transducer</keyword>
<keyword evidence="4 13" id="KW-0716">Sensory transduction</keyword>
<evidence type="ECO:0000256" key="14">
    <source>
        <dbReference type="SAM" id="Phobius"/>
    </source>
</evidence>
<evidence type="ECO:0000256" key="4">
    <source>
        <dbReference type="ARBA" id="ARBA00022606"/>
    </source>
</evidence>
<evidence type="ECO:0000256" key="10">
    <source>
        <dbReference type="ARBA" id="ARBA00023180"/>
    </source>
</evidence>
<name>A0A8C6G4F9_MUSSI</name>
<reference evidence="16" key="2">
    <citation type="submission" date="2025-09" db="UniProtKB">
        <authorList>
            <consortium name="Ensembl"/>
        </authorList>
    </citation>
    <scope>IDENTIFICATION</scope>
</reference>
<keyword evidence="3 13" id="KW-0919">Taste</keyword>
<evidence type="ECO:0000256" key="2">
    <source>
        <dbReference type="ARBA" id="ARBA00007376"/>
    </source>
</evidence>
<evidence type="ECO:0000256" key="11">
    <source>
        <dbReference type="ARBA" id="ARBA00023224"/>
    </source>
</evidence>
<evidence type="ECO:0000256" key="1">
    <source>
        <dbReference type="ARBA" id="ARBA00004141"/>
    </source>
</evidence>